<dbReference type="InterPro" id="IPR018881">
    <property type="entry name" value="C2orf69_mit"/>
</dbReference>
<dbReference type="Pfam" id="PF10561">
    <property type="entry name" value="C2orf69"/>
    <property type="match status" value="1"/>
</dbReference>
<dbReference type="PANTHER" id="PTHR31296:SF1">
    <property type="entry name" value="MITOCHONDRIAL PROTEIN C2ORF69"/>
    <property type="match status" value="1"/>
</dbReference>
<proteinExistence type="predicted"/>
<dbReference type="AlphaFoldDB" id="A0A072TVH7"/>
<evidence type="ECO:0000313" key="2">
    <source>
        <dbReference type="EnsemblPlants" id="KEH21509"/>
    </source>
</evidence>
<dbReference type="PANTHER" id="PTHR31296">
    <property type="entry name" value="UPF0565 PROTEIN C2ORF69"/>
    <property type="match status" value="1"/>
</dbReference>
<dbReference type="EMBL" id="CM001223">
    <property type="protein sequence ID" value="KEH21509.1"/>
    <property type="molecule type" value="Genomic_DNA"/>
</dbReference>
<dbReference type="GO" id="GO:0005739">
    <property type="term" value="C:mitochondrion"/>
    <property type="evidence" value="ECO:0000318"/>
    <property type="project" value="GO_Central"/>
</dbReference>
<reference evidence="1 3" key="1">
    <citation type="journal article" date="2011" name="Nature">
        <title>The Medicago genome provides insight into the evolution of rhizobial symbioses.</title>
        <authorList>
            <person name="Young N.D."/>
            <person name="Debelle F."/>
            <person name="Oldroyd G.E."/>
            <person name="Geurts R."/>
            <person name="Cannon S.B."/>
            <person name="Udvardi M.K."/>
            <person name="Benedito V.A."/>
            <person name="Mayer K.F."/>
            <person name="Gouzy J."/>
            <person name="Schoof H."/>
            <person name="Van de Peer Y."/>
            <person name="Proost S."/>
            <person name="Cook D.R."/>
            <person name="Meyers B.C."/>
            <person name="Spannagl M."/>
            <person name="Cheung F."/>
            <person name="De Mita S."/>
            <person name="Krishnakumar V."/>
            <person name="Gundlach H."/>
            <person name="Zhou S."/>
            <person name="Mudge J."/>
            <person name="Bharti A.K."/>
            <person name="Murray J.D."/>
            <person name="Naoumkina M.A."/>
            <person name="Rosen B."/>
            <person name="Silverstein K.A."/>
            <person name="Tang H."/>
            <person name="Rombauts S."/>
            <person name="Zhao P.X."/>
            <person name="Zhou P."/>
            <person name="Barbe V."/>
            <person name="Bardou P."/>
            <person name="Bechner M."/>
            <person name="Bellec A."/>
            <person name="Berger A."/>
            <person name="Berges H."/>
            <person name="Bidwell S."/>
            <person name="Bisseling T."/>
            <person name="Choisne N."/>
            <person name="Couloux A."/>
            <person name="Denny R."/>
            <person name="Deshpande S."/>
            <person name="Dai X."/>
            <person name="Doyle J.J."/>
            <person name="Dudez A.M."/>
            <person name="Farmer A.D."/>
            <person name="Fouteau S."/>
            <person name="Franken C."/>
            <person name="Gibelin C."/>
            <person name="Gish J."/>
            <person name="Goldstein S."/>
            <person name="Gonzalez A.J."/>
            <person name="Green P.J."/>
            <person name="Hallab A."/>
            <person name="Hartog M."/>
            <person name="Hua A."/>
            <person name="Humphray S.J."/>
            <person name="Jeong D.H."/>
            <person name="Jing Y."/>
            <person name="Jocker A."/>
            <person name="Kenton S.M."/>
            <person name="Kim D.J."/>
            <person name="Klee K."/>
            <person name="Lai H."/>
            <person name="Lang C."/>
            <person name="Lin S."/>
            <person name="Macmil S.L."/>
            <person name="Magdelenat G."/>
            <person name="Matthews L."/>
            <person name="McCorrison J."/>
            <person name="Monaghan E.L."/>
            <person name="Mun J.H."/>
            <person name="Najar F.Z."/>
            <person name="Nicholson C."/>
            <person name="Noirot C."/>
            <person name="O'Bleness M."/>
            <person name="Paule C.R."/>
            <person name="Poulain J."/>
            <person name="Prion F."/>
            <person name="Qin B."/>
            <person name="Qu C."/>
            <person name="Retzel E.F."/>
            <person name="Riddle C."/>
            <person name="Sallet E."/>
            <person name="Samain S."/>
            <person name="Samson N."/>
            <person name="Sanders I."/>
            <person name="Saurat O."/>
            <person name="Scarpelli C."/>
            <person name="Schiex T."/>
            <person name="Segurens B."/>
            <person name="Severin A.J."/>
            <person name="Sherrier D.J."/>
            <person name="Shi R."/>
            <person name="Sims S."/>
            <person name="Singer S.R."/>
            <person name="Sinharoy S."/>
            <person name="Sterck L."/>
            <person name="Viollet A."/>
            <person name="Wang B.B."/>
            <person name="Wang K."/>
            <person name="Wang M."/>
            <person name="Wang X."/>
            <person name="Warfsmann J."/>
            <person name="Weissenbach J."/>
            <person name="White D.D."/>
            <person name="White J.D."/>
            <person name="Wiley G.B."/>
            <person name="Wincker P."/>
            <person name="Xing Y."/>
            <person name="Yang L."/>
            <person name="Yao Z."/>
            <person name="Ying F."/>
            <person name="Zhai J."/>
            <person name="Zhou L."/>
            <person name="Zuber A."/>
            <person name="Denarie J."/>
            <person name="Dixon R.A."/>
            <person name="May G.D."/>
            <person name="Schwartz D.C."/>
            <person name="Rogers J."/>
            <person name="Quetier F."/>
            <person name="Town C.D."/>
            <person name="Roe B.A."/>
        </authorList>
    </citation>
    <scope>NUCLEOTIDE SEQUENCE [LARGE SCALE GENOMIC DNA]</scope>
    <source>
        <strain evidence="1">A17</strain>
        <strain evidence="2 3">cv. Jemalong A17</strain>
    </source>
</reference>
<evidence type="ECO:0000313" key="1">
    <source>
        <dbReference type="EMBL" id="KEH21509.1"/>
    </source>
</evidence>
<accession>A0A072TVH7</accession>
<name>A0A072TVH7_MEDTR</name>
<evidence type="ECO:0000313" key="3">
    <source>
        <dbReference type="Proteomes" id="UP000002051"/>
    </source>
</evidence>
<keyword evidence="3" id="KW-1185">Reference proteome</keyword>
<organism evidence="1 3">
    <name type="scientific">Medicago truncatula</name>
    <name type="common">Barrel medic</name>
    <name type="synonym">Medicago tribuloides</name>
    <dbReference type="NCBI Taxonomy" id="3880"/>
    <lineage>
        <taxon>Eukaryota</taxon>
        <taxon>Viridiplantae</taxon>
        <taxon>Streptophyta</taxon>
        <taxon>Embryophyta</taxon>
        <taxon>Tracheophyta</taxon>
        <taxon>Spermatophyta</taxon>
        <taxon>Magnoliopsida</taxon>
        <taxon>eudicotyledons</taxon>
        <taxon>Gunneridae</taxon>
        <taxon>Pentapetalae</taxon>
        <taxon>rosids</taxon>
        <taxon>fabids</taxon>
        <taxon>Fabales</taxon>
        <taxon>Fabaceae</taxon>
        <taxon>Papilionoideae</taxon>
        <taxon>50 kb inversion clade</taxon>
        <taxon>NPAAA clade</taxon>
        <taxon>Hologalegina</taxon>
        <taxon>IRL clade</taxon>
        <taxon>Trifolieae</taxon>
        <taxon>Medicago</taxon>
    </lineage>
</organism>
<dbReference type="EnsemblPlants" id="KEH21509">
    <property type="protein sequence ID" value="KEH21509"/>
    <property type="gene ID" value="MTR_7g407140"/>
</dbReference>
<protein>
    <submittedName>
        <fullName evidence="1 2">Uncharacterized protein</fullName>
    </submittedName>
</protein>
<sequence length="401" mass="45152">MERWSRVLRVPLLSNSETFLRVGASLCLSSEIGTLSVPIANAIFFCGDRVERTSNPVIEKLSDLQKLSEIIVSKFGPFINAWVIEASVFNGPFAVYKDFIPSVNQYGEPRSYHPTGFPASTSTVSLLSNCLQEVKKIISERQVDTPSCCFHQPKTIILGFSKGGTVLNQIVTELGFADIGSNVNSVDEEISIVPQTKEALLNSISEIHYVDVGLNSTGAYLTNHDVFERISKRLIQGARKLRFVLHGTPRQWTDEQRDWIRKEKDKMLLLLELEASKSKGKLEVLSRYYFADKLPNMQMHFEIIESLDYVLTFMSRNNNSRRIWIQTEQKCFSILQSSNNKILKTLLGINVFILQNNLNPLTKFISSSTSQGLPSSNMLSISSTTRQPTSATIQEITVQRT</sequence>
<reference evidence="2" key="3">
    <citation type="submission" date="2015-04" db="UniProtKB">
        <authorList>
            <consortium name="EnsemblPlants"/>
        </authorList>
    </citation>
    <scope>IDENTIFICATION</scope>
    <source>
        <strain evidence="2">cv. Jemalong A17</strain>
    </source>
</reference>
<reference evidence="1 3" key="2">
    <citation type="journal article" date="2014" name="BMC Genomics">
        <title>An improved genome release (version Mt4.0) for the model legume Medicago truncatula.</title>
        <authorList>
            <person name="Tang H."/>
            <person name="Krishnakumar V."/>
            <person name="Bidwell S."/>
            <person name="Rosen B."/>
            <person name="Chan A."/>
            <person name="Zhou S."/>
            <person name="Gentzbittel L."/>
            <person name="Childs K.L."/>
            <person name="Yandell M."/>
            <person name="Gundlach H."/>
            <person name="Mayer K.F."/>
            <person name="Schwartz D.C."/>
            <person name="Town C.D."/>
        </authorList>
    </citation>
    <scope>GENOME REANNOTATION</scope>
    <source>
        <strain evidence="1">A17</strain>
        <strain evidence="2 3">cv. Jemalong A17</strain>
    </source>
</reference>
<dbReference type="HOGENOM" id="CLU_057599_0_0_1"/>
<gene>
    <name evidence="1" type="ordered locus">MTR_7g407140</name>
</gene>
<dbReference type="Proteomes" id="UP000002051">
    <property type="component" value="Unassembled WGS sequence"/>
</dbReference>